<evidence type="ECO:0000313" key="2">
    <source>
        <dbReference type="EMBL" id="TCO16764.1"/>
    </source>
</evidence>
<dbReference type="Pfam" id="PF04977">
    <property type="entry name" value="DivIC"/>
    <property type="match status" value="1"/>
</dbReference>
<feature type="region of interest" description="Disordered" evidence="1">
    <location>
        <begin position="95"/>
        <end position="160"/>
    </location>
</feature>
<protein>
    <submittedName>
        <fullName evidence="2">Cell division protein FtsB</fullName>
    </submittedName>
</protein>
<name>A0ABY2BD70_9ACTN</name>
<dbReference type="Proteomes" id="UP000295818">
    <property type="component" value="Unassembled WGS sequence"/>
</dbReference>
<accession>A0ABY2BD70</accession>
<dbReference type="EMBL" id="SLWM01000016">
    <property type="protein sequence ID" value="TCO16764.1"/>
    <property type="molecule type" value="Genomic_DNA"/>
</dbReference>
<feature type="compositionally biased region" description="Pro residues" evidence="1">
    <location>
        <begin position="138"/>
        <end position="149"/>
    </location>
</feature>
<evidence type="ECO:0000313" key="3">
    <source>
        <dbReference type="Proteomes" id="UP000295818"/>
    </source>
</evidence>
<keyword evidence="3" id="KW-1185">Reference proteome</keyword>
<reference evidence="2 3" key="1">
    <citation type="journal article" date="2015" name="Stand. Genomic Sci.">
        <title>Genomic Encyclopedia of Bacterial and Archaeal Type Strains, Phase III: the genomes of soil and plant-associated and newly described type strains.</title>
        <authorList>
            <person name="Whitman W.B."/>
            <person name="Woyke T."/>
            <person name="Klenk H.P."/>
            <person name="Zhou Y."/>
            <person name="Lilburn T.G."/>
            <person name="Beck B.J."/>
            <person name="De Vos P."/>
            <person name="Vandamme P."/>
            <person name="Eisen J.A."/>
            <person name="Garrity G."/>
            <person name="Hugenholtz P."/>
            <person name="Kyrpides N.C."/>
        </authorList>
    </citation>
    <scope>NUCLEOTIDE SEQUENCE [LARGE SCALE GENOMIC DNA]</scope>
    <source>
        <strain evidence="2 3">VKM Ac-2538</strain>
    </source>
</reference>
<comment type="caution">
    <text evidence="2">The sequence shown here is derived from an EMBL/GenBank/DDBJ whole genome shotgun (WGS) entry which is preliminary data.</text>
</comment>
<keyword evidence="2" id="KW-0132">Cell division</keyword>
<sequence>MARTRGSRNLTGRAAVVLLVLGALIVSYAQSLRVWFDQHQQISALQQEIRDREKRVGQLDDEIARWNDDAYVRAQARQRLGWVMPGEIGYRVIGADGKPVGAPPEPAGPADPQADTQKPTWYTKLWGSVEGAGKPAQPATPTPPKPTPKPVLTAPPKGSR</sequence>
<feature type="compositionally biased region" description="Low complexity" evidence="1">
    <location>
        <begin position="150"/>
        <end position="160"/>
    </location>
</feature>
<keyword evidence="2" id="KW-0131">Cell cycle</keyword>
<dbReference type="InterPro" id="IPR007060">
    <property type="entry name" value="FtsL/DivIC"/>
</dbReference>
<evidence type="ECO:0000256" key="1">
    <source>
        <dbReference type="SAM" id="MobiDB-lite"/>
    </source>
</evidence>
<proteinExistence type="predicted"/>
<organism evidence="2 3">
    <name type="scientific">Kribbella orskensis</name>
    <dbReference type="NCBI Taxonomy" id="2512216"/>
    <lineage>
        <taxon>Bacteria</taxon>
        <taxon>Bacillati</taxon>
        <taxon>Actinomycetota</taxon>
        <taxon>Actinomycetes</taxon>
        <taxon>Propionibacteriales</taxon>
        <taxon>Kribbellaceae</taxon>
        <taxon>Kribbella</taxon>
    </lineage>
</organism>
<gene>
    <name evidence="2" type="ORF">EV644_116136</name>
</gene>
<dbReference type="GO" id="GO:0051301">
    <property type="term" value="P:cell division"/>
    <property type="evidence" value="ECO:0007669"/>
    <property type="project" value="UniProtKB-KW"/>
</dbReference>